<dbReference type="NCBIfam" id="TIGR00879">
    <property type="entry name" value="SP"/>
    <property type="match status" value="1"/>
</dbReference>
<protein>
    <recommendedName>
        <fullName evidence="10">Major facilitator superfamily (MFS) profile domain-containing protein</fullName>
    </recommendedName>
</protein>
<comment type="subcellular location">
    <subcellularLocation>
        <location evidence="1">Membrane</location>
        <topology evidence="1">Multi-pass membrane protein</topology>
    </subcellularLocation>
</comment>
<feature type="transmembrane region" description="Helical" evidence="9">
    <location>
        <begin position="345"/>
        <end position="363"/>
    </location>
</feature>
<evidence type="ECO:0000256" key="6">
    <source>
        <dbReference type="ARBA" id="ARBA00023136"/>
    </source>
</evidence>
<evidence type="ECO:0000256" key="4">
    <source>
        <dbReference type="ARBA" id="ARBA00022692"/>
    </source>
</evidence>
<dbReference type="PROSITE" id="PS50850">
    <property type="entry name" value="MFS"/>
    <property type="match status" value="1"/>
</dbReference>
<feature type="transmembrane region" description="Helical" evidence="9">
    <location>
        <begin position="69"/>
        <end position="86"/>
    </location>
</feature>
<evidence type="ECO:0000313" key="11">
    <source>
        <dbReference type="EMBL" id="CEJ61492.1"/>
    </source>
</evidence>
<name>A0A0F7U2G8_PENBI</name>
<dbReference type="PANTHER" id="PTHR48022">
    <property type="entry name" value="PLASTIDIC GLUCOSE TRANSPORTER 4"/>
    <property type="match status" value="1"/>
</dbReference>
<feature type="transmembrane region" description="Helical" evidence="9">
    <location>
        <begin position="12"/>
        <end position="31"/>
    </location>
</feature>
<feature type="transmembrane region" description="Helical" evidence="9">
    <location>
        <begin position="417"/>
        <end position="439"/>
    </location>
</feature>
<dbReference type="OrthoDB" id="2544694at2759"/>
<dbReference type="InterPro" id="IPR020846">
    <property type="entry name" value="MFS_dom"/>
</dbReference>
<dbReference type="GO" id="GO:0016020">
    <property type="term" value="C:membrane"/>
    <property type="evidence" value="ECO:0007669"/>
    <property type="project" value="UniProtKB-SubCell"/>
</dbReference>
<keyword evidence="6 9" id="KW-0472">Membrane</keyword>
<evidence type="ECO:0000259" key="10">
    <source>
        <dbReference type="PROSITE" id="PS50850"/>
    </source>
</evidence>
<evidence type="ECO:0000256" key="1">
    <source>
        <dbReference type="ARBA" id="ARBA00004141"/>
    </source>
</evidence>
<dbReference type="InterPro" id="IPR050360">
    <property type="entry name" value="MFS_Sugar_Transporters"/>
</dbReference>
<evidence type="ECO:0000256" key="7">
    <source>
        <dbReference type="RuleBase" id="RU003346"/>
    </source>
</evidence>
<evidence type="ECO:0000256" key="8">
    <source>
        <dbReference type="SAM" id="MobiDB-lite"/>
    </source>
</evidence>
<feature type="domain" description="Major facilitator superfamily (MFS) profile" evidence="10">
    <location>
        <begin position="18"/>
        <end position="470"/>
    </location>
</feature>
<gene>
    <name evidence="11" type="ORF">PMG11_10025</name>
</gene>
<feature type="transmembrane region" description="Helical" evidence="9">
    <location>
        <begin position="277"/>
        <end position="295"/>
    </location>
</feature>
<keyword evidence="3 7" id="KW-0813">Transport</keyword>
<feature type="transmembrane region" description="Helical" evidence="9">
    <location>
        <begin position="445"/>
        <end position="466"/>
    </location>
</feature>
<dbReference type="InterPro" id="IPR005828">
    <property type="entry name" value="MFS_sugar_transport-like"/>
</dbReference>
<evidence type="ECO:0000256" key="2">
    <source>
        <dbReference type="ARBA" id="ARBA00010992"/>
    </source>
</evidence>
<dbReference type="PRINTS" id="PR00171">
    <property type="entry name" value="SUGRTRNSPORT"/>
</dbReference>
<evidence type="ECO:0000256" key="5">
    <source>
        <dbReference type="ARBA" id="ARBA00022989"/>
    </source>
</evidence>
<comment type="similarity">
    <text evidence="2 7">Belongs to the major facilitator superfamily. Sugar transporter (TC 2.A.1.1) family.</text>
</comment>
<dbReference type="Gene3D" id="1.20.1250.20">
    <property type="entry name" value="MFS general substrate transporter like domains"/>
    <property type="match status" value="1"/>
</dbReference>
<feature type="transmembrane region" description="Helical" evidence="9">
    <location>
        <begin position="183"/>
        <end position="204"/>
    </location>
</feature>
<evidence type="ECO:0000256" key="3">
    <source>
        <dbReference type="ARBA" id="ARBA00022448"/>
    </source>
</evidence>
<keyword evidence="5 9" id="KW-1133">Transmembrane helix</keyword>
<organism evidence="11 12">
    <name type="scientific">Penicillium brasilianum</name>
    <dbReference type="NCBI Taxonomy" id="104259"/>
    <lineage>
        <taxon>Eukaryota</taxon>
        <taxon>Fungi</taxon>
        <taxon>Dikarya</taxon>
        <taxon>Ascomycota</taxon>
        <taxon>Pezizomycotina</taxon>
        <taxon>Eurotiomycetes</taxon>
        <taxon>Eurotiomycetidae</taxon>
        <taxon>Eurotiales</taxon>
        <taxon>Aspergillaceae</taxon>
        <taxon>Penicillium</taxon>
    </lineage>
</organism>
<dbReference type="InterPro" id="IPR003663">
    <property type="entry name" value="Sugar/inositol_transpt"/>
</dbReference>
<keyword evidence="12" id="KW-1185">Reference proteome</keyword>
<dbReference type="EMBL" id="CDHK01000011">
    <property type="protein sequence ID" value="CEJ61492.1"/>
    <property type="molecule type" value="Genomic_DNA"/>
</dbReference>
<reference evidence="12" key="1">
    <citation type="journal article" date="2015" name="Genome Announc.">
        <title>Draft genome sequence of the fungus Penicillium brasilianum MG11.</title>
        <authorList>
            <person name="Horn F."/>
            <person name="Linde J."/>
            <person name="Mattern D.J."/>
            <person name="Walther G."/>
            <person name="Guthke R."/>
            <person name="Brakhage A.A."/>
            <person name="Valiante V."/>
        </authorList>
    </citation>
    <scope>NUCLEOTIDE SEQUENCE [LARGE SCALE GENOMIC DNA]</scope>
    <source>
        <strain evidence="12">MG11</strain>
    </source>
</reference>
<dbReference type="Pfam" id="PF00083">
    <property type="entry name" value="Sugar_tr"/>
    <property type="match status" value="1"/>
</dbReference>
<sequence>MGFQVWRSVPGKLLLLILNIFTGMALIVEGYNQGVMGGVSGTSDFIQVTQIGSDGVITNATKQGGIVSVYYFGSMVGCFIAGWFGDKYGRKKGVWLGALFGMIGGSLMAASQNANMFICARVITGIGIGFLNTIVPPWISELARAHNRGSNFALIFTSNYIGIIIAYWLNYGVQNNSNESFKWRFPLAFMTAPLILIATTVVFLPESPRWLIANNRREEAVEVLAKVRGDIHHNDPALVAEIEQLEAVVEASQQKRNRIWNIAFGRYSGRLHLGRRAWMSFFTQQMLMWSGIMAITTYSGQLFHQAGFTASKSAWMSGFCNTLCGVFGTLAATLVIDRIGRIKSMLTGFSCQGVVLFMCAAFLKVSKDTDDVSKAEKLGVASASMLFVFLWIFTMFIIVPCFLYATEIWPQEVRAQGYSFAIFGWSVGSGLTTLLIPIMLANIGYGTFILFACFNIIAIPAVYFIYPETNGRSLEEMNLLFASPSLLVKANKREYDRMLIEAGGNIAVAERRLFESVDAETMESDDRTDTLSTGEKGMTGYSEAKVLNSEK</sequence>
<feature type="transmembrane region" description="Helical" evidence="9">
    <location>
        <begin position="383"/>
        <end position="405"/>
    </location>
</feature>
<feature type="transmembrane region" description="Helical" evidence="9">
    <location>
        <begin position="93"/>
        <end position="110"/>
    </location>
</feature>
<dbReference type="InterPro" id="IPR036259">
    <property type="entry name" value="MFS_trans_sf"/>
</dbReference>
<dbReference type="AlphaFoldDB" id="A0A0F7U2G8"/>
<feature type="transmembrane region" description="Helical" evidence="9">
    <location>
        <begin position="116"/>
        <end position="139"/>
    </location>
</feature>
<dbReference type="PANTHER" id="PTHR48022:SF44">
    <property type="entry name" value="SUGAR TRANSPORTER, PUTATIVE (AFU_ORTHOLOGUE AFUA_4G14610)-RELATED"/>
    <property type="match status" value="1"/>
</dbReference>
<evidence type="ECO:0000313" key="12">
    <source>
        <dbReference type="Proteomes" id="UP000042958"/>
    </source>
</evidence>
<feature type="transmembrane region" description="Helical" evidence="9">
    <location>
        <begin position="151"/>
        <end position="171"/>
    </location>
</feature>
<feature type="transmembrane region" description="Helical" evidence="9">
    <location>
        <begin position="315"/>
        <end position="336"/>
    </location>
</feature>
<dbReference type="SUPFAM" id="SSF103473">
    <property type="entry name" value="MFS general substrate transporter"/>
    <property type="match status" value="1"/>
</dbReference>
<evidence type="ECO:0000256" key="9">
    <source>
        <dbReference type="SAM" id="Phobius"/>
    </source>
</evidence>
<accession>A0A0F7U2G8</accession>
<feature type="region of interest" description="Disordered" evidence="8">
    <location>
        <begin position="522"/>
        <end position="551"/>
    </location>
</feature>
<keyword evidence="4 9" id="KW-0812">Transmembrane</keyword>
<proteinExistence type="inferred from homology"/>
<dbReference type="GO" id="GO:0005351">
    <property type="term" value="F:carbohydrate:proton symporter activity"/>
    <property type="evidence" value="ECO:0007669"/>
    <property type="project" value="TreeGrafter"/>
</dbReference>
<dbReference type="Proteomes" id="UP000042958">
    <property type="component" value="Unassembled WGS sequence"/>
</dbReference>